<feature type="region of interest" description="Disordered" evidence="1">
    <location>
        <begin position="1"/>
        <end position="31"/>
    </location>
</feature>
<dbReference type="EMBL" id="AK369306">
    <property type="protein sequence ID" value="BAK00508.1"/>
    <property type="molecule type" value="mRNA"/>
</dbReference>
<dbReference type="AlphaFoldDB" id="F2DZI6"/>
<protein>
    <submittedName>
        <fullName evidence="2">Predicted protein</fullName>
    </submittedName>
</protein>
<proteinExistence type="evidence at transcript level"/>
<sequence>MRRRPGPAAAGAGVPARGLGRRARPPAGRGGVVLVGRRRGLGAGGARCRLRGPDLGLRGRDRWRVCLWQHRLLAGGCGGGGRGRCRVGR</sequence>
<organism evidence="2">
    <name type="scientific">Hordeum vulgare subsp. vulgare</name>
    <name type="common">Domesticated barley</name>
    <dbReference type="NCBI Taxonomy" id="112509"/>
    <lineage>
        <taxon>Eukaryota</taxon>
        <taxon>Viridiplantae</taxon>
        <taxon>Streptophyta</taxon>
        <taxon>Embryophyta</taxon>
        <taxon>Tracheophyta</taxon>
        <taxon>Spermatophyta</taxon>
        <taxon>Magnoliopsida</taxon>
        <taxon>Liliopsida</taxon>
        <taxon>Poales</taxon>
        <taxon>Poaceae</taxon>
        <taxon>BOP clade</taxon>
        <taxon>Pooideae</taxon>
        <taxon>Triticodae</taxon>
        <taxon>Triticeae</taxon>
        <taxon>Hordeinae</taxon>
        <taxon>Hordeum</taxon>
    </lineage>
</organism>
<evidence type="ECO:0000313" key="2">
    <source>
        <dbReference type="EMBL" id="BAK00508.1"/>
    </source>
</evidence>
<accession>F2DZI6</accession>
<feature type="compositionally biased region" description="Low complexity" evidence="1">
    <location>
        <begin position="1"/>
        <end position="18"/>
    </location>
</feature>
<evidence type="ECO:0000256" key="1">
    <source>
        <dbReference type="SAM" id="MobiDB-lite"/>
    </source>
</evidence>
<name>F2DZI6_HORVV</name>
<reference evidence="2" key="1">
    <citation type="journal article" date="2011" name="Plant Physiol.">
        <title>Comprehensive sequence analysis of 24,783 barley full-length cDNAs derived from 12 clone libraries.</title>
        <authorList>
            <person name="Matsumoto T."/>
            <person name="Tanaka T."/>
            <person name="Sakai H."/>
            <person name="Amano N."/>
            <person name="Kanamori H."/>
            <person name="Kurita K."/>
            <person name="Kikuta A."/>
            <person name="Kamiya K."/>
            <person name="Yamamoto M."/>
            <person name="Ikawa H."/>
            <person name="Fujii N."/>
            <person name="Hori K."/>
            <person name="Itoh T."/>
            <person name="Sato K."/>
        </authorList>
    </citation>
    <scope>NUCLEOTIDE SEQUENCE</scope>
</reference>